<protein>
    <submittedName>
        <fullName evidence="7">Unannotated protein</fullName>
    </submittedName>
</protein>
<keyword evidence="3" id="KW-0698">rRNA processing</keyword>
<evidence type="ECO:0000256" key="5">
    <source>
        <dbReference type="ARBA" id="ARBA00022679"/>
    </source>
</evidence>
<name>A0A6J6ND01_9ZZZZ</name>
<dbReference type="SUPFAM" id="SSF81799">
    <property type="entry name" value="Putative methyltransferase TM0872, insert domain"/>
    <property type="match status" value="1"/>
</dbReference>
<accession>A0A6J6ND01</accession>
<dbReference type="PANTHER" id="PTHR11265">
    <property type="entry name" value="S-ADENOSYL-METHYLTRANSFERASE MRAW"/>
    <property type="match status" value="1"/>
</dbReference>
<keyword evidence="5" id="KW-0808">Transferase</keyword>
<dbReference type="GO" id="GO:0005737">
    <property type="term" value="C:cytoplasm"/>
    <property type="evidence" value="ECO:0007669"/>
    <property type="project" value="TreeGrafter"/>
</dbReference>
<comment type="similarity">
    <text evidence="1">Belongs to the methyltransferase superfamily. RsmH family.</text>
</comment>
<dbReference type="Gene3D" id="1.10.150.170">
    <property type="entry name" value="Putative methyltransferase TM0872, insert domain"/>
    <property type="match status" value="1"/>
</dbReference>
<dbReference type="PIRSF" id="PIRSF004486">
    <property type="entry name" value="MraW"/>
    <property type="match status" value="1"/>
</dbReference>
<evidence type="ECO:0000256" key="3">
    <source>
        <dbReference type="ARBA" id="ARBA00022552"/>
    </source>
</evidence>
<dbReference type="Gene3D" id="3.40.50.150">
    <property type="entry name" value="Vaccinia Virus protein VP39"/>
    <property type="match status" value="1"/>
</dbReference>
<reference evidence="7" key="1">
    <citation type="submission" date="2020-05" db="EMBL/GenBank/DDBJ databases">
        <authorList>
            <person name="Chiriac C."/>
            <person name="Salcher M."/>
            <person name="Ghai R."/>
            <person name="Kavagutti S V."/>
        </authorList>
    </citation>
    <scope>NUCLEOTIDE SEQUENCE</scope>
</reference>
<dbReference type="InterPro" id="IPR002903">
    <property type="entry name" value="RsmH"/>
</dbReference>
<dbReference type="GO" id="GO:0071424">
    <property type="term" value="F:rRNA (cytosine-N4-)-methyltransferase activity"/>
    <property type="evidence" value="ECO:0007669"/>
    <property type="project" value="TreeGrafter"/>
</dbReference>
<proteinExistence type="inferred from homology"/>
<gene>
    <name evidence="7" type="ORF">UFOPK2576_00061</name>
</gene>
<organism evidence="7">
    <name type="scientific">freshwater metagenome</name>
    <dbReference type="NCBI Taxonomy" id="449393"/>
    <lineage>
        <taxon>unclassified sequences</taxon>
        <taxon>metagenomes</taxon>
        <taxon>ecological metagenomes</taxon>
    </lineage>
</organism>
<dbReference type="Pfam" id="PF01795">
    <property type="entry name" value="Methyltransf_5"/>
    <property type="match status" value="1"/>
</dbReference>
<keyword evidence="4" id="KW-0489">Methyltransferase</keyword>
<dbReference type="HAMAP" id="MF_01007">
    <property type="entry name" value="16SrRNA_methyltr_H"/>
    <property type="match status" value="1"/>
</dbReference>
<dbReference type="InterPro" id="IPR023397">
    <property type="entry name" value="SAM-dep_MeTrfase_MraW_recog"/>
</dbReference>
<dbReference type="EMBL" id="CAEZXQ010000003">
    <property type="protein sequence ID" value="CAB4684511.1"/>
    <property type="molecule type" value="Genomic_DNA"/>
</dbReference>
<dbReference type="PANTHER" id="PTHR11265:SF0">
    <property type="entry name" value="12S RRNA N4-METHYLCYTIDINE METHYLTRANSFERASE"/>
    <property type="match status" value="1"/>
</dbReference>
<keyword evidence="2" id="KW-0963">Cytoplasm</keyword>
<evidence type="ECO:0000256" key="2">
    <source>
        <dbReference type="ARBA" id="ARBA00022490"/>
    </source>
</evidence>
<sequence>MSAEIAHIPVALARCVDLLTPAIVNKSKPYLIDATLGLGGHAKTFLTEFPKLELIGVDRDSKAIEIATATLSQFSDRTHFFRNTYDEIDSILNQLGITAVDAILFDLGVSSMQLDQADRGFSYSQDAPLDMRMDQSAKLTAEVVLNTYNHGELAKILQNYGEEKFASKIAENIIKARTSGRLKSTKDLAEIVKESIPAPARRTGGNPAKRTFQALRIEVNQELAVLERAIPAALSALSVGGRLVVMSYQSLEDKIVKTHFAQATKSNTPLGLPIDLPNSAASYKLLLSSSQAADESEQLSNPRSQSMRLRAIERVAA</sequence>
<evidence type="ECO:0000313" key="7">
    <source>
        <dbReference type="EMBL" id="CAB4684511.1"/>
    </source>
</evidence>
<dbReference type="FunFam" id="1.10.150.170:FF:000001">
    <property type="entry name" value="Ribosomal RNA small subunit methyltransferase H"/>
    <property type="match status" value="1"/>
</dbReference>
<evidence type="ECO:0000256" key="4">
    <source>
        <dbReference type="ARBA" id="ARBA00022603"/>
    </source>
</evidence>
<keyword evidence="6" id="KW-0949">S-adenosyl-L-methionine</keyword>
<evidence type="ECO:0000256" key="1">
    <source>
        <dbReference type="ARBA" id="ARBA00010396"/>
    </source>
</evidence>
<dbReference type="AlphaFoldDB" id="A0A6J6ND01"/>
<dbReference type="GO" id="GO:0070475">
    <property type="term" value="P:rRNA base methylation"/>
    <property type="evidence" value="ECO:0007669"/>
    <property type="project" value="TreeGrafter"/>
</dbReference>
<dbReference type="InterPro" id="IPR029063">
    <property type="entry name" value="SAM-dependent_MTases_sf"/>
</dbReference>
<evidence type="ECO:0000256" key="6">
    <source>
        <dbReference type="ARBA" id="ARBA00022691"/>
    </source>
</evidence>
<dbReference type="NCBIfam" id="TIGR00006">
    <property type="entry name" value="16S rRNA (cytosine(1402)-N(4))-methyltransferase RsmH"/>
    <property type="match status" value="1"/>
</dbReference>
<dbReference type="SUPFAM" id="SSF53335">
    <property type="entry name" value="S-adenosyl-L-methionine-dependent methyltransferases"/>
    <property type="match status" value="1"/>
</dbReference>